<keyword evidence="2" id="KW-1185">Reference proteome</keyword>
<dbReference type="EMBL" id="CAJVPW010024120">
    <property type="protein sequence ID" value="CAG8703613.1"/>
    <property type="molecule type" value="Genomic_DNA"/>
</dbReference>
<reference evidence="1" key="1">
    <citation type="submission" date="2021-06" db="EMBL/GenBank/DDBJ databases">
        <authorList>
            <person name="Kallberg Y."/>
            <person name="Tangrot J."/>
            <person name="Rosling A."/>
        </authorList>
    </citation>
    <scope>NUCLEOTIDE SEQUENCE</scope>
    <source>
        <strain evidence="1">28 12/20/2015</strain>
    </source>
</reference>
<evidence type="ECO:0000313" key="1">
    <source>
        <dbReference type="EMBL" id="CAG8703613.1"/>
    </source>
</evidence>
<dbReference type="Proteomes" id="UP000789366">
    <property type="component" value="Unassembled WGS sequence"/>
</dbReference>
<sequence>ALAPQVNVAPIQFELKQVEFFRFAESNQDPIFKMKDVEIAFEANKVQDGQKISVIVSCLKGPAATW</sequence>
<name>A0ACA9PDA9_9GLOM</name>
<gene>
    <name evidence="1" type="ORF">SPELUC_LOCUS11404</name>
</gene>
<feature type="non-terminal residue" evidence="1">
    <location>
        <position position="1"/>
    </location>
</feature>
<protein>
    <submittedName>
        <fullName evidence="1">11768_t:CDS:1</fullName>
    </submittedName>
</protein>
<evidence type="ECO:0000313" key="2">
    <source>
        <dbReference type="Proteomes" id="UP000789366"/>
    </source>
</evidence>
<organism evidence="1 2">
    <name type="scientific">Cetraspora pellucida</name>
    <dbReference type="NCBI Taxonomy" id="1433469"/>
    <lineage>
        <taxon>Eukaryota</taxon>
        <taxon>Fungi</taxon>
        <taxon>Fungi incertae sedis</taxon>
        <taxon>Mucoromycota</taxon>
        <taxon>Glomeromycotina</taxon>
        <taxon>Glomeromycetes</taxon>
        <taxon>Diversisporales</taxon>
        <taxon>Gigasporaceae</taxon>
        <taxon>Cetraspora</taxon>
    </lineage>
</organism>
<accession>A0ACA9PDA9</accession>
<comment type="caution">
    <text evidence="1">The sequence shown here is derived from an EMBL/GenBank/DDBJ whole genome shotgun (WGS) entry which is preliminary data.</text>
</comment>
<proteinExistence type="predicted"/>